<dbReference type="AlphaFoldDB" id="A0A484HIU7"/>
<reference evidence="7" key="1">
    <citation type="submission" date="2019-01" db="EMBL/GenBank/DDBJ databases">
        <authorList>
            <consortium name="Genoscope - CEA"/>
            <person name="William W."/>
        </authorList>
    </citation>
    <scope>NUCLEOTIDE SEQUENCE</scope>
    <source>
        <strain evidence="7">CR-1</strain>
    </source>
</reference>
<evidence type="ECO:0000256" key="4">
    <source>
        <dbReference type="ARBA" id="ARBA00022801"/>
    </source>
</evidence>
<dbReference type="Gene3D" id="3.40.390.10">
    <property type="entry name" value="Collagenase (Catalytic Domain)"/>
    <property type="match status" value="1"/>
</dbReference>
<dbReference type="PIRSF" id="PIRSF005785">
    <property type="entry name" value="Zn-prot_arch"/>
    <property type="match status" value="1"/>
</dbReference>
<dbReference type="InterPro" id="IPR012962">
    <property type="entry name" value="Pept_M54_archaemetzincn"/>
</dbReference>
<evidence type="ECO:0000256" key="3">
    <source>
        <dbReference type="ARBA" id="ARBA00022723"/>
    </source>
</evidence>
<dbReference type="InterPro" id="IPR012091">
    <property type="entry name" value="Pept_M54_archaemetzncn_arc/bac"/>
</dbReference>
<evidence type="ECO:0000256" key="2">
    <source>
        <dbReference type="ARBA" id="ARBA00022670"/>
    </source>
</evidence>
<comment type="cofactor">
    <cofactor evidence="1">
        <name>Zn(2+)</name>
        <dbReference type="ChEBI" id="CHEBI:29105"/>
    </cofactor>
</comment>
<dbReference type="EMBL" id="CAACVI010000023">
    <property type="protein sequence ID" value="VEN74354.1"/>
    <property type="molecule type" value="Genomic_DNA"/>
</dbReference>
<proteinExistence type="predicted"/>
<dbReference type="CDD" id="cd11375">
    <property type="entry name" value="Peptidase_M54"/>
    <property type="match status" value="1"/>
</dbReference>
<evidence type="ECO:0000256" key="1">
    <source>
        <dbReference type="ARBA" id="ARBA00001947"/>
    </source>
</evidence>
<evidence type="ECO:0000256" key="6">
    <source>
        <dbReference type="ARBA" id="ARBA00023049"/>
    </source>
</evidence>
<accession>A0A484HIU7</accession>
<keyword evidence="2" id="KW-0645">Protease</keyword>
<dbReference type="Pfam" id="PF07998">
    <property type="entry name" value="Peptidase_M54"/>
    <property type="match status" value="1"/>
</dbReference>
<keyword evidence="5" id="KW-0862">Zinc</keyword>
<dbReference type="GO" id="GO:0008237">
    <property type="term" value="F:metallopeptidase activity"/>
    <property type="evidence" value="ECO:0007669"/>
    <property type="project" value="UniProtKB-KW"/>
</dbReference>
<dbReference type="PANTHER" id="PTHR15910">
    <property type="entry name" value="ARCHAEMETZINCIN"/>
    <property type="match status" value="1"/>
</dbReference>
<dbReference type="InterPro" id="IPR024079">
    <property type="entry name" value="MetalloPept_cat_dom_sf"/>
</dbReference>
<organism evidence="7">
    <name type="scientific">uncultured Desulfobacteraceae bacterium</name>
    <dbReference type="NCBI Taxonomy" id="218296"/>
    <lineage>
        <taxon>Bacteria</taxon>
        <taxon>Pseudomonadati</taxon>
        <taxon>Thermodesulfobacteriota</taxon>
        <taxon>Desulfobacteria</taxon>
        <taxon>Desulfobacterales</taxon>
        <taxon>Desulfobacteraceae</taxon>
        <taxon>environmental samples</taxon>
    </lineage>
</organism>
<sequence>MIAPAERTIAISPIGDHFESLYEPVSREIRRVMGFQPEILPILGDSDIDFALDEERGQRHSTPILEKIAGRTPPHVLKILAVTREDLFIPILTHVYGEAQLGGRAAVVSTFRLAEGLSPVDGEEILQTRTAKEAVHELGHTFNLRHCRERACVMHYCRSIGDVDKKSGDLCRYCRTLLDDEKKRLSRGAL</sequence>
<keyword evidence="3" id="KW-0479">Metal-binding</keyword>
<dbReference type="SUPFAM" id="SSF55486">
    <property type="entry name" value="Metalloproteases ('zincins'), catalytic domain"/>
    <property type="match status" value="1"/>
</dbReference>
<dbReference type="GO" id="GO:0008270">
    <property type="term" value="F:zinc ion binding"/>
    <property type="evidence" value="ECO:0007669"/>
    <property type="project" value="InterPro"/>
</dbReference>
<evidence type="ECO:0008006" key="8">
    <source>
        <dbReference type="Google" id="ProtNLM"/>
    </source>
</evidence>
<evidence type="ECO:0000256" key="5">
    <source>
        <dbReference type="ARBA" id="ARBA00022833"/>
    </source>
</evidence>
<gene>
    <name evidence="7" type="ORF">EPICR_30291</name>
</gene>
<keyword evidence="6" id="KW-0482">Metalloprotease</keyword>
<evidence type="ECO:0000313" key="7">
    <source>
        <dbReference type="EMBL" id="VEN74354.1"/>
    </source>
</evidence>
<name>A0A484HIU7_9BACT</name>
<protein>
    <recommendedName>
        <fullName evidence="8">Peptidase M54</fullName>
    </recommendedName>
</protein>
<dbReference type="PANTHER" id="PTHR15910:SF1">
    <property type="entry name" value="ARCHAEMETZINCIN-2"/>
    <property type="match status" value="1"/>
</dbReference>
<keyword evidence="4" id="KW-0378">Hydrolase</keyword>
<dbReference type="GO" id="GO:0006508">
    <property type="term" value="P:proteolysis"/>
    <property type="evidence" value="ECO:0007669"/>
    <property type="project" value="UniProtKB-KW"/>
</dbReference>